<sequence>VQDCIKALYTSPKCYQTFIDDACNYEDIDIIIPPLDYCLFLDILSKNEWEQANSISH</sequence>
<reference evidence="1 2" key="1">
    <citation type="submission" date="2021-06" db="EMBL/GenBank/DDBJ databases">
        <authorList>
            <person name="Kallberg Y."/>
            <person name="Tangrot J."/>
            <person name="Rosling A."/>
        </authorList>
    </citation>
    <scope>NUCLEOTIDE SEQUENCE [LARGE SCALE GENOMIC DNA]</scope>
    <source>
        <strain evidence="1 2">120-4 pot B 10/14</strain>
    </source>
</reference>
<keyword evidence="2" id="KW-1185">Reference proteome</keyword>
<proteinExistence type="predicted"/>
<feature type="non-terminal residue" evidence="1">
    <location>
        <position position="1"/>
    </location>
</feature>
<feature type="non-terminal residue" evidence="1">
    <location>
        <position position="57"/>
    </location>
</feature>
<dbReference type="Proteomes" id="UP000789901">
    <property type="component" value="Unassembled WGS sequence"/>
</dbReference>
<organism evidence="1 2">
    <name type="scientific">Gigaspora margarita</name>
    <dbReference type="NCBI Taxonomy" id="4874"/>
    <lineage>
        <taxon>Eukaryota</taxon>
        <taxon>Fungi</taxon>
        <taxon>Fungi incertae sedis</taxon>
        <taxon>Mucoromycota</taxon>
        <taxon>Glomeromycotina</taxon>
        <taxon>Glomeromycetes</taxon>
        <taxon>Diversisporales</taxon>
        <taxon>Gigasporaceae</taxon>
        <taxon>Gigaspora</taxon>
    </lineage>
</organism>
<protein>
    <submittedName>
        <fullName evidence="1">38469_t:CDS:1</fullName>
    </submittedName>
</protein>
<evidence type="ECO:0000313" key="2">
    <source>
        <dbReference type="Proteomes" id="UP000789901"/>
    </source>
</evidence>
<name>A0ABN7X3Y5_GIGMA</name>
<gene>
    <name evidence="1" type="ORF">GMARGA_LOCUS37890</name>
</gene>
<dbReference type="EMBL" id="CAJVQB010081332">
    <property type="protein sequence ID" value="CAG8845890.1"/>
    <property type="molecule type" value="Genomic_DNA"/>
</dbReference>
<comment type="caution">
    <text evidence="1">The sequence shown here is derived from an EMBL/GenBank/DDBJ whole genome shotgun (WGS) entry which is preliminary data.</text>
</comment>
<evidence type="ECO:0000313" key="1">
    <source>
        <dbReference type="EMBL" id="CAG8845890.1"/>
    </source>
</evidence>
<accession>A0ABN7X3Y5</accession>